<evidence type="ECO:0000313" key="2">
    <source>
        <dbReference type="Proteomes" id="UP000030649"/>
    </source>
</evidence>
<organism evidence="1 2">
    <name type="scientific">Haloquadratum walsbyi J07HQW1</name>
    <dbReference type="NCBI Taxonomy" id="1238424"/>
    <lineage>
        <taxon>Archaea</taxon>
        <taxon>Methanobacteriati</taxon>
        <taxon>Methanobacteriota</taxon>
        <taxon>Stenosarchaea group</taxon>
        <taxon>Halobacteria</taxon>
        <taxon>Halobacteriales</taxon>
        <taxon>Haloferacaceae</taxon>
        <taxon>Haloquadratum</taxon>
    </lineage>
</organism>
<name>U1N539_9EURY</name>
<dbReference type="AlphaFoldDB" id="U1N539"/>
<sequence>MIGDRHLLRVTGRFSDHSNNVFYGICRDDTITLRVDKLTSDDVKIGYLGSELIVIEPPVSKGN</sequence>
<proteinExistence type="predicted"/>
<reference evidence="1 2" key="1">
    <citation type="journal article" date="2013" name="PLoS ONE">
        <title>Assembly-driven community genomics of a hypersaline microbial ecosystem.</title>
        <authorList>
            <person name="Podell S."/>
            <person name="Ugalde J.A."/>
            <person name="Narasingarao P."/>
            <person name="Banfield J.F."/>
            <person name="Heidelberg K.B."/>
            <person name="Allen E.E."/>
        </authorList>
    </citation>
    <scope>NUCLEOTIDE SEQUENCE [LARGE SCALE GENOMIC DNA]</scope>
    <source>
        <strain evidence="2">J07HQW1</strain>
    </source>
</reference>
<accession>U1N539</accession>
<protein>
    <submittedName>
        <fullName evidence="1">Uncharacterized protein</fullName>
    </submittedName>
</protein>
<dbReference type="EMBL" id="KE356560">
    <property type="protein sequence ID" value="ERG91715.1"/>
    <property type="molecule type" value="Genomic_DNA"/>
</dbReference>
<gene>
    <name evidence="1" type="ORF">J07HQW1_01749</name>
</gene>
<dbReference type="Proteomes" id="UP000030649">
    <property type="component" value="Unassembled WGS sequence"/>
</dbReference>
<dbReference type="HOGENOM" id="CLU_2875018_0_0_2"/>
<evidence type="ECO:0000313" key="1">
    <source>
        <dbReference type="EMBL" id="ERG91715.1"/>
    </source>
</evidence>